<evidence type="ECO:0000313" key="3">
    <source>
        <dbReference type="Proteomes" id="UP000445696"/>
    </source>
</evidence>
<protein>
    <submittedName>
        <fullName evidence="2">Transglutaminase family protein</fullName>
    </submittedName>
</protein>
<dbReference type="OrthoDB" id="9804023at2"/>
<dbReference type="InterPro" id="IPR002931">
    <property type="entry name" value="Transglutaminase-like"/>
</dbReference>
<proteinExistence type="predicted"/>
<dbReference type="EMBL" id="WTVA01000001">
    <property type="protein sequence ID" value="MZR21317.1"/>
    <property type="molecule type" value="Genomic_DNA"/>
</dbReference>
<dbReference type="RefSeq" id="WP_161337717.1">
    <property type="nucleotide sequence ID" value="NZ_JBHSDG010000002.1"/>
</dbReference>
<evidence type="ECO:0000313" key="2">
    <source>
        <dbReference type="EMBL" id="MZR21317.1"/>
    </source>
</evidence>
<dbReference type="PANTHER" id="PTHR33490">
    <property type="entry name" value="BLR5614 PROTEIN-RELATED"/>
    <property type="match status" value="1"/>
</dbReference>
<name>A0A845MDL1_9PROT</name>
<dbReference type="Pfam" id="PF08379">
    <property type="entry name" value="Bact_transglu_N"/>
    <property type="match status" value="1"/>
</dbReference>
<dbReference type="InterPro" id="IPR013589">
    <property type="entry name" value="Bac_transglu_N"/>
</dbReference>
<sequence length="267" mass="29514">MLLKISHLTKYHYEEPVRYALQQLRLMPKSGVGQNVVYWDVTVEGGVQELEFEDQFNNRVVLVSTNPGETEVSIRCDGEVDTTDLHGIIGPNSGFAPLWFFQRSTPLTAAGSRVQKLIKQLGSDYDTDVTMMHALSRLIGEVVPYQTGETHSETTAEEALVAASGVCQDHAHIFISTVRALGFPARYVSGYLMMDDRVHQEATHAWAEAFIPDIGWVGFDVSNGISPDDRYIRVATGLDYKDAAPVSGLRMGSGGEFMDVSLQVQQQ</sequence>
<feature type="domain" description="Transglutaminase-like" evidence="1">
    <location>
        <begin position="159"/>
        <end position="223"/>
    </location>
</feature>
<comment type="caution">
    <text evidence="2">The sequence shown here is derived from an EMBL/GenBank/DDBJ whole genome shotgun (WGS) entry which is preliminary data.</text>
</comment>
<dbReference type="Gene3D" id="3.10.620.30">
    <property type="match status" value="1"/>
</dbReference>
<keyword evidence="3" id="KW-1185">Reference proteome</keyword>
<reference evidence="2 3" key="1">
    <citation type="journal article" date="2014" name="Int. J. Syst. Evol. Microbiol.">
        <title>Sneathiella chungangensis sp. nov., isolated from a marine sand, and emended description of the genus Sneathiella.</title>
        <authorList>
            <person name="Siamphan C."/>
            <person name="Kim H."/>
            <person name="Lee J.S."/>
            <person name="Kim W."/>
        </authorList>
    </citation>
    <scope>NUCLEOTIDE SEQUENCE [LARGE SCALE GENOMIC DNA]</scope>
    <source>
        <strain evidence="2 3">KCTC 32476</strain>
    </source>
</reference>
<gene>
    <name evidence="2" type="ORF">GQF03_03135</name>
</gene>
<dbReference type="Proteomes" id="UP000445696">
    <property type="component" value="Unassembled WGS sequence"/>
</dbReference>
<evidence type="ECO:0000259" key="1">
    <source>
        <dbReference type="SMART" id="SM00460"/>
    </source>
</evidence>
<accession>A0A845MDL1</accession>
<dbReference type="SMART" id="SM00460">
    <property type="entry name" value="TGc"/>
    <property type="match status" value="1"/>
</dbReference>
<dbReference type="InterPro" id="IPR038765">
    <property type="entry name" value="Papain-like_cys_pep_sf"/>
</dbReference>
<organism evidence="2 3">
    <name type="scientific">Sneathiella chungangensis</name>
    <dbReference type="NCBI Taxonomy" id="1418234"/>
    <lineage>
        <taxon>Bacteria</taxon>
        <taxon>Pseudomonadati</taxon>
        <taxon>Pseudomonadota</taxon>
        <taxon>Alphaproteobacteria</taxon>
        <taxon>Sneathiellales</taxon>
        <taxon>Sneathiellaceae</taxon>
        <taxon>Sneathiella</taxon>
    </lineage>
</organism>
<dbReference type="Pfam" id="PF01841">
    <property type="entry name" value="Transglut_core"/>
    <property type="match status" value="1"/>
</dbReference>
<dbReference type="AlphaFoldDB" id="A0A845MDL1"/>
<dbReference type="SUPFAM" id="SSF54001">
    <property type="entry name" value="Cysteine proteinases"/>
    <property type="match status" value="1"/>
</dbReference>
<dbReference type="PANTHER" id="PTHR33490:SF6">
    <property type="entry name" value="SLL1049 PROTEIN"/>
    <property type="match status" value="1"/>
</dbReference>